<keyword evidence="12" id="KW-1185">Reference proteome</keyword>
<dbReference type="AlphaFoldDB" id="H5XVZ9"/>
<dbReference type="InterPro" id="IPR002078">
    <property type="entry name" value="Sigma_54_int"/>
</dbReference>
<dbReference type="SMART" id="SM00382">
    <property type="entry name" value="AAA"/>
    <property type="match status" value="1"/>
</dbReference>
<feature type="domain" description="PAC" evidence="10">
    <location>
        <begin position="190"/>
        <end position="241"/>
    </location>
</feature>
<keyword evidence="1" id="KW-0547">Nucleotide-binding</keyword>
<keyword evidence="2" id="KW-0058">Aromatic hydrocarbons catabolism</keyword>
<feature type="domain" description="PAS" evidence="9">
    <location>
        <begin position="123"/>
        <end position="174"/>
    </location>
</feature>
<dbReference type="Pfam" id="PF00989">
    <property type="entry name" value="PAS"/>
    <property type="match status" value="2"/>
</dbReference>
<dbReference type="InterPro" id="IPR000700">
    <property type="entry name" value="PAS-assoc_C"/>
</dbReference>
<proteinExistence type="predicted"/>
<dbReference type="SUPFAM" id="SSF52540">
    <property type="entry name" value="P-loop containing nucleoside triphosphate hydrolases"/>
    <property type="match status" value="1"/>
</dbReference>
<dbReference type="GO" id="GO:0003677">
    <property type="term" value="F:DNA binding"/>
    <property type="evidence" value="ECO:0007669"/>
    <property type="project" value="UniProtKB-KW"/>
</dbReference>
<reference evidence="11 12" key="1">
    <citation type="submission" date="2011-11" db="EMBL/GenBank/DDBJ databases">
        <title>The Noncontiguous Finished genome of Desulfosporosinus youngiae DSM 17734.</title>
        <authorList>
            <consortium name="US DOE Joint Genome Institute (JGI-PGF)"/>
            <person name="Lucas S."/>
            <person name="Han J."/>
            <person name="Lapidus A."/>
            <person name="Cheng J.-F."/>
            <person name="Goodwin L."/>
            <person name="Pitluck S."/>
            <person name="Peters L."/>
            <person name="Ovchinnikova G."/>
            <person name="Lu M."/>
            <person name="Land M.L."/>
            <person name="Hauser L."/>
            <person name="Pester M."/>
            <person name="Spring S."/>
            <person name="Ollivier B."/>
            <person name="Rattei T."/>
            <person name="Klenk H.-P."/>
            <person name="Wagner M."/>
            <person name="Loy A."/>
            <person name="Woyke T.J."/>
        </authorList>
    </citation>
    <scope>NUCLEOTIDE SEQUENCE [LARGE SCALE GENOMIC DNA]</scope>
    <source>
        <strain evidence="11 12">DSM 17734</strain>
    </source>
</reference>
<evidence type="ECO:0000256" key="6">
    <source>
        <dbReference type="ARBA" id="ARBA00023163"/>
    </source>
</evidence>
<evidence type="ECO:0000313" key="12">
    <source>
        <dbReference type="Proteomes" id="UP000005104"/>
    </source>
</evidence>
<dbReference type="Gene3D" id="3.40.50.300">
    <property type="entry name" value="P-loop containing nucleotide triphosphate hydrolases"/>
    <property type="match status" value="1"/>
</dbReference>
<sequence>MNLETDDWHWQEIFESLHNGVVVINRNKDVIVFNKAAATVLNIPQAQVIGAQIEQVISNTRLVQVMETGTKELNQRIEINGMEIVSNRSPIRRGKEIIGAVAIFQDIAELEDLSHKLDTFKAINKSLDDVIESLDDGIVVANAQGIIVRANGAYQQMTGITVKEFVGKHVRDLLKQGYMNKSVTEMVLERRSKVNVMDIRNGKDLLMSGNPVFDENGNISHVVTAVRDVSQLNELKGKLAESEQIRDKYLYELEQLRSRQSFQKIITKDPVMQKKLDMAYYVANVDSNVLILGETGVGKELIAQLIHRASKRAKQPFMKINCGAIPSNLLESEFFGYESGAFTGALKEGKAGLFELAQGGTIFLDEVGELSLDLQVKVLRAIQDKEITRIGGKKPILLDVRIVAATNRQLEDMVRKKEFREDLYYRLNVVPIHIPPLRDRKADILSLVAEFLGRFNLKYGFQKWIHPDVMDVFLEHDWPGNIRELENTIERLVVTQREDCIGINALAETSLRSLKPTTGDITSLEAYLEGEECRVIAEAYRKTGSTRKAAAMLKISQSSMVNKMRKYKIEAKSFKE</sequence>
<dbReference type="PROSITE" id="PS50045">
    <property type="entry name" value="SIGMA54_INTERACT_4"/>
    <property type="match status" value="1"/>
</dbReference>
<dbReference type="PROSITE" id="PS50112">
    <property type="entry name" value="PAS"/>
    <property type="match status" value="1"/>
</dbReference>
<keyword evidence="3" id="KW-0067">ATP-binding</keyword>
<dbReference type="CDD" id="cd00130">
    <property type="entry name" value="PAS"/>
    <property type="match status" value="2"/>
</dbReference>
<dbReference type="GO" id="GO:0006355">
    <property type="term" value="P:regulation of DNA-templated transcription"/>
    <property type="evidence" value="ECO:0007669"/>
    <property type="project" value="InterPro"/>
</dbReference>
<evidence type="ECO:0000259" key="9">
    <source>
        <dbReference type="PROSITE" id="PS50112"/>
    </source>
</evidence>
<evidence type="ECO:0000256" key="5">
    <source>
        <dbReference type="ARBA" id="ARBA00023125"/>
    </source>
</evidence>
<keyword evidence="4" id="KW-0805">Transcription regulation</keyword>
<keyword evidence="5" id="KW-0238">DNA-binding</keyword>
<name>H5XVZ9_9FIRM</name>
<dbReference type="RefSeq" id="WP_007784858.1">
    <property type="nucleotide sequence ID" value="NZ_CM001441.1"/>
</dbReference>
<dbReference type="SUPFAM" id="SSF55785">
    <property type="entry name" value="PYP-like sensor domain (PAS domain)"/>
    <property type="match status" value="2"/>
</dbReference>
<dbReference type="CDD" id="cd00009">
    <property type="entry name" value="AAA"/>
    <property type="match status" value="1"/>
</dbReference>
<dbReference type="Gene3D" id="3.30.450.20">
    <property type="entry name" value="PAS domain"/>
    <property type="match status" value="2"/>
</dbReference>
<evidence type="ECO:0000256" key="1">
    <source>
        <dbReference type="ARBA" id="ARBA00022741"/>
    </source>
</evidence>
<dbReference type="InterPro" id="IPR009057">
    <property type="entry name" value="Homeodomain-like_sf"/>
</dbReference>
<dbReference type="InterPro" id="IPR000014">
    <property type="entry name" value="PAS"/>
</dbReference>
<dbReference type="InterPro" id="IPR030828">
    <property type="entry name" value="HTH_TyrR"/>
</dbReference>
<dbReference type="PROSITE" id="PS00676">
    <property type="entry name" value="SIGMA54_INTERACT_2"/>
    <property type="match status" value="1"/>
</dbReference>
<dbReference type="GO" id="GO:0005524">
    <property type="term" value="F:ATP binding"/>
    <property type="evidence" value="ECO:0007669"/>
    <property type="project" value="UniProtKB-KW"/>
</dbReference>
<feature type="domain" description="Sigma-54 factor interaction" evidence="8">
    <location>
        <begin position="265"/>
        <end position="494"/>
    </location>
</feature>
<dbReference type="Pfam" id="PF00158">
    <property type="entry name" value="Sigma54_activat"/>
    <property type="match status" value="1"/>
</dbReference>
<dbReference type="eggNOG" id="COG3829">
    <property type="taxonomic scope" value="Bacteria"/>
</dbReference>
<dbReference type="EMBL" id="CM001441">
    <property type="protein sequence ID" value="EHQ90451.1"/>
    <property type="molecule type" value="Genomic_DNA"/>
</dbReference>
<dbReference type="InterPro" id="IPR027417">
    <property type="entry name" value="P-loop_NTPase"/>
</dbReference>
<evidence type="ECO:0000256" key="2">
    <source>
        <dbReference type="ARBA" id="ARBA00022797"/>
    </source>
</evidence>
<dbReference type="InterPro" id="IPR025943">
    <property type="entry name" value="Sigma_54_int_dom_ATP-bd_2"/>
</dbReference>
<dbReference type="HOGENOM" id="CLU_000445_8_1_9"/>
<dbReference type="Gene3D" id="1.10.8.60">
    <property type="match status" value="1"/>
</dbReference>
<dbReference type="NCBIfam" id="TIGR00229">
    <property type="entry name" value="sensory_box"/>
    <property type="match status" value="2"/>
</dbReference>
<dbReference type="PANTHER" id="PTHR32071">
    <property type="entry name" value="TRANSCRIPTIONAL REGULATORY PROTEIN"/>
    <property type="match status" value="1"/>
</dbReference>
<dbReference type="PROSITE" id="PS00688">
    <property type="entry name" value="SIGMA54_INTERACT_3"/>
    <property type="match status" value="1"/>
</dbReference>
<evidence type="ECO:0000259" key="8">
    <source>
        <dbReference type="PROSITE" id="PS50045"/>
    </source>
</evidence>
<dbReference type="InterPro" id="IPR058031">
    <property type="entry name" value="AAA_lid_NorR"/>
</dbReference>
<dbReference type="InterPro" id="IPR003593">
    <property type="entry name" value="AAA+_ATPase"/>
</dbReference>
<dbReference type="PANTHER" id="PTHR32071:SF57">
    <property type="entry name" value="C4-DICARBOXYLATE TRANSPORT TRANSCRIPTIONAL REGULATORY PROTEIN DCTD"/>
    <property type="match status" value="1"/>
</dbReference>
<dbReference type="PROSITE" id="PS50113">
    <property type="entry name" value="PAC"/>
    <property type="match status" value="1"/>
</dbReference>
<gene>
    <name evidence="11" type="ORF">DesyoDRAFT_3430</name>
</gene>
<dbReference type="InterPro" id="IPR035965">
    <property type="entry name" value="PAS-like_dom_sf"/>
</dbReference>
<evidence type="ECO:0000256" key="4">
    <source>
        <dbReference type="ARBA" id="ARBA00023015"/>
    </source>
</evidence>
<protein>
    <recommendedName>
        <fullName evidence="7">HTH-type transcriptional regulatory protein TyrR</fullName>
    </recommendedName>
</protein>
<evidence type="ECO:0000313" key="11">
    <source>
        <dbReference type="EMBL" id="EHQ90451.1"/>
    </source>
</evidence>
<accession>H5XVZ9</accession>
<dbReference type="Pfam" id="PF25601">
    <property type="entry name" value="AAA_lid_14"/>
    <property type="match status" value="1"/>
</dbReference>
<keyword evidence="6" id="KW-0804">Transcription</keyword>
<dbReference type="InterPro" id="IPR013767">
    <property type="entry name" value="PAS_fold"/>
</dbReference>
<dbReference type="Gene3D" id="1.10.10.60">
    <property type="entry name" value="Homeodomain-like"/>
    <property type="match status" value="1"/>
</dbReference>
<dbReference type="Proteomes" id="UP000005104">
    <property type="component" value="Chromosome"/>
</dbReference>
<dbReference type="SMART" id="SM00091">
    <property type="entry name" value="PAS"/>
    <property type="match status" value="2"/>
</dbReference>
<dbReference type="STRING" id="768710.DesyoDRAFT_3430"/>
<evidence type="ECO:0000256" key="7">
    <source>
        <dbReference type="ARBA" id="ARBA00029500"/>
    </source>
</evidence>
<evidence type="ECO:0000256" key="3">
    <source>
        <dbReference type="ARBA" id="ARBA00022840"/>
    </source>
</evidence>
<dbReference type="Pfam" id="PF18024">
    <property type="entry name" value="HTH_50"/>
    <property type="match status" value="1"/>
</dbReference>
<dbReference type="OrthoDB" id="9803970at2"/>
<dbReference type="FunFam" id="3.40.50.300:FF:000006">
    <property type="entry name" value="DNA-binding transcriptional regulator NtrC"/>
    <property type="match status" value="1"/>
</dbReference>
<dbReference type="InterPro" id="IPR025662">
    <property type="entry name" value="Sigma_54_int_dom_ATP-bd_1"/>
</dbReference>
<evidence type="ECO:0000259" key="10">
    <source>
        <dbReference type="PROSITE" id="PS50113"/>
    </source>
</evidence>
<dbReference type="InterPro" id="IPR025944">
    <property type="entry name" value="Sigma_54_int_dom_CS"/>
</dbReference>
<dbReference type="PROSITE" id="PS00675">
    <property type="entry name" value="SIGMA54_INTERACT_1"/>
    <property type="match status" value="1"/>
</dbReference>
<organism evidence="11 12">
    <name type="scientific">Desulfosporosinus youngiae DSM 17734</name>
    <dbReference type="NCBI Taxonomy" id="768710"/>
    <lineage>
        <taxon>Bacteria</taxon>
        <taxon>Bacillati</taxon>
        <taxon>Bacillota</taxon>
        <taxon>Clostridia</taxon>
        <taxon>Eubacteriales</taxon>
        <taxon>Desulfitobacteriaceae</taxon>
        <taxon>Desulfosporosinus</taxon>
    </lineage>
</organism>
<dbReference type="SUPFAM" id="SSF46689">
    <property type="entry name" value="Homeodomain-like"/>
    <property type="match status" value="1"/>
</dbReference>